<protein>
    <recommendedName>
        <fullName evidence="2">glycerophosphodiester phosphodiesterase</fullName>
        <ecNumber evidence="2">3.1.4.46</ecNumber>
    </recommendedName>
</protein>
<dbReference type="InterPro" id="IPR017946">
    <property type="entry name" value="PLC-like_Pdiesterase_TIM-brl"/>
</dbReference>
<evidence type="ECO:0000313" key="10">
    <source>
        <dbReference type="Proteomes" id="UP000503336"/>
    </source>
</evidence>
<keyword evidence="5" id="KW-0378">Hydrolase</keyword>
<evidence type="ECO:0000256" key="5">
    <source>
        <dbReference type="ARBA" id="ARBA00022801"/>
    </source>
</evidence>
<dbReference type="RefSeq" id="WP_165098118.1">
    <property type="nucleotide sequence ID" value="NZ_CP049056.1"/>
</dbReference>
<dbReference type="EC" id="3.1.4.46" evidence="2"/>
<evidence type="ECO:0000256" key="1">
    <source>
        <dbReference type="ARBA" id="ARBA00007277"/>
    </source>
</evidence>
<accession>A0A7L5BZ24</accession>
<dbReference type="PANTHER" id="PTHR43620">
    <property type="entry name" value="GLYCEROPHOSPHORYL DIESTER PHOSPHODIESTERASE"/>
    <property type="match status" value="1"/>
</dbReference>
<dbReference type="EMBL" id="CP049056">
    <property type="protein sequence ID" value="QIE55767.1"/>
    <property type="molecule type" value="Genomic_DNA"/>
</dbReference>
<keyword evidence="3 7" id="KW-0732">Signal</keyword>
<feature type="domain" description="GP-PDE" evidence="8">
    <location>
        <begin position="54"/>
        <end position="356"/>
    </location>
</feature>
<gene>
    <name evidence="9" type="ORF">G5B40_10075</name>
</gene>
<proteinExistence type="inferred from homology"/>
<evidence type="ECO:0000313" key="9">
    <source>
        <dbReference type="EMBL" id="QIE55767.1"/>
    </source>
</evidence>
<evidence type="ECO:0000256" key="7">
    <source>
        <dbReference type="SAM" id="SignalP"/>
    </source>
</evidence>
<comment type="catalytic activity">
    <reaction evidence="6">
        <text>a sn-glycero-3-phosphodiester + H2O = an alcohol + sn-glycerol 3-phosphate + H(+)</text>
        <dbReference type="Rhea" id="RHEA:12969"/>
        <dbReference type="ChEBI" id="CHEBI:15377"/>
        <dbReference type="ChEBI" id="CHEBI:15378"/>
        <dbReference type="ChEBI" id="CHEBI:30879"/>
        <dbReference type="ChEBI" id="CHEBI:57597"/>
        <dbReference type="ChEBI" id="CHEBI:83408"/>
        <dbReference type="EC" id="3.1.4.46"/>
    </reaction>
</comment>
<sequence>MRVALLVLLLASTPAAAAPLDFGDRPARLVAAMAEGRLKARLEACAAKPPRRTLFSIGHRGAPRSFPEHSAEGYRAAARMGAGIVECDVNVTRDGALVCRHADDDLPATTDILLTDLAAKCRRPFAPGRGAECRTSDLTLAEFRSLKGRMTHVVKGAATVEGYMADDGARGALMTHADSIALLAPLGVKFTPELKAERVVGAARQALAGALIDEYRAAGVPPGDVWPQSFQLDDIRYWIAAAPEFARQAVYLDGRYRDGLDPLRPETFHPSMAALKSMGVNIVAPPIWMLLTERDGRIVAAPYAEAAKAAGLKIIAWTLERGGPPGADNWYYRSIPGAAKRPGALYKTLDALAREVGVIGVFSDWAATVSAYANCMELD</sequence>
<comment type="similarity">
    <text evidence="1">Belongs to the glycerophosphoryl diester phosphodiesterase family.</text>
</comment>
<reference evidence="9 10" key="1">
    <citation type="submission" date="2020-02" db="EMBL/GenBank/DDBJ databases">
        <title>complete genome sequence of Rhodobacteraceae bacterium.</title>
        <authorList>
            <person name="Park J."/>
            <person name="Kim Y.-S."/>
            <person name="Kim K.-H."/>
        </authorList>
    </citation>
    <scope>NUCLEOTIDE SEQUENCE [LARGE SCALE GENOMIC DNA]</scope>
    <source>
        <strain evidence="9 10">RR4-56</strain>
    </source>
</reference>
<evidence type="ECO:0000256" key="3">
    <source>
        <dbReference type="ARBA" id="ARBA00022729"/>
    </source>
</evidence>
<evidence type="ECO:0000256" key="2">
    <source>
        <dbReference type="ARBA" id="ARBA00012247"/>
    </source>
</evidence>
<evidence type="ECO:0000256" key="6">
    <source>
        <dbReference type="ARBA" id="ARBA00047512"/>
    </source>
</evidence>
<keyword evidence="10" id="KW-1185">Reference proteome</keyword>
<evidence type="ECO:0000259" key="8">
    <source>
        <dbReference type="PROSITE" id="PS51704"/>
    </source>
</evidence>
<dbReference type="AlphaFoldDB" id="A0A7L5BZ24"/>
<dbReference type="GO" id="GO:0006071">
    <property type="term" value="P:glycerol metabolic process"/>
    <property type="evidence" value="ECO:0007669"/>
    <property type="project" value="UniProtKB-KW"/>
</dbReference>
<feature type="chain" id="PRO_5029471109" description="glycerophosphodiester phosphodiesterase" evidence="7">
    <location>
        <begin position="18"/>
        <end position="379"/>
    </location>
</feature>
<dbReference type="GO" id="GO:0008889">
    <property type="term" value="F:glycerophosphodiester phosphodiesterase activity"/>
    <property type="evidence" value="ECO:0007669"/>
    <property type="project" value="UniProtKB-EC"/>
</dbReference>
<organism evidence="9 10">
    <name type="scientific">Pikeienuella piscinae</name>
    <dbReference type="NCBI Taxonomy" id="2748098"/>
    <lineage>
        <taxon>Bacteria</taxon>
        <taxon>Pseudomonadati</taxon>
        <taxon>Pseudomonadota</taxon>
        <taxon>Alphaproteobacteria</taxon>
        <taxon>Rhodobacterales</taxon>
        <taxon>Paracoccaceae</taxon>
        <taxon>Pikeienuella</taxon>
    </lineage>
</organism>
<evidence type="ECO:0000256" key="4">
    <source>
        <dbReference type="ARBA" id="ARBA00022798"/>
    </source>
</evidence>
<dbReference type="InterPro" id="IPR030395">
    <property type="entry name" value="GP_PDE_dom"/>
</dbReference>
<dbReference type="SUPFAM" id="SSF51695">
    <property type="entry name" value="PLC-like phosphodiesterases"/>
    <property type="match status" value="1"/>
</dbReference>
<dbReference type="Proteomes" id="UP000503336">
    <property type="component" value="Chromosome"/>
</dbReference>
<dbReference type="PROSITE" id="PS51704">
    <property type="entry name" value="GP_PDE"/>
    <property type="match status" value="1"/>
</dbReference>
<dbReference type="KEGG" id="hdh:G5B40_10075"/>
<feature type="signal peptide" evidence="7">
    <location>
        <begin position="1"/>
        <end position="17"/>
    </location>
</feature>
<name>A0A7L5BZ24_9RHOB</name>
<dbReference type="GO" id="GO:0006629">
    <property type="term" value="P:lipid metabolic process"/>
    <property type="evidence" value="ECO:0007669"/>
    <property type="project" value="InterPro"/>
</dbReference>
<dbReference type="Gene3D" id="3.20.20.190">
    <property type="entry name" value="Phosphatidylinositol (PI) phosphodiesterase"/>
    <property type="match status" value="1"/>
</dbReference>
<dbReference type="Pfam" id="PF03009">
    <property type="entry name" value="GDPD"/>
    <property type="match status" value="1"/>
</dbReference>
<keyword evidence="4" id="KW-0319">Glycerol metabolism</keyword>
<dbReference type="PANTHER" id="PTHR43620:SF7">
    <property type="entry name" value="GLYCEROPHOSPHODIESTER PHOSPHODIESTERASE GDPD5-RELATED"/>
    <property type="match status" value="1"/>
</dbReference>